<dbReference type="PANTHER" id="PTHR43793:SF2">
    <property type="entry name" value="BIFUNCTIONAL PROTEIN HLDE"/>
    <property type="match status" value="1"/>
</dbReference>
<dbReference type="Pfam" id="PF01467">
    <property type="entry name" value="CTP_transf_like"/>
    <property type="match status" value="1"/>
</dbReference>
<dbReference type="Proteomes" id="UP000885792">
    <property type="component" value="Unassembled WGS sequence"/>
</dbReference>
<evidence type="ECO:0000259" key="3">
    <source>
        <dbReference type="Pfam" id="PF01467"/>
    </source>
</evidence>
<dbReference type="GO" id="GO:0016779">
    <property type="term" value="F:nucleotidyltransferase activity"/>
    <property type="evidence" value="ECO:0007669"/>
    <property type="project" value="UniProtKB-KW"/>
</dbReference>
<dbReference type="Gene3D" id="3.40.50.620">
    <property type="entry name" value="HUPs"/>
    <property type="match status" value="1"/>
</dbReference>
<dbReference type="AlphaFoldDB" id="A0A7C5QFV1"/>
<feature type="domain" description="Cytidyltransferase-like" evidence="3">
    <location>
        <begin position="1"/>
        <end position="100"/>
    </location>
</feature>
<dbReference type="InterPro" id="IPR014729">
    <property type="entry name" value="Rossmann-like_a/b/a_fold"/>
</dbReference>
<evidence type="ECO:0000256" key="2">
    <source>
        <dbReference type="ARBA" id="ARBA00022695"/>
    </source>
</evidence>
<dbReference type="SUPFAM" id="SSF52374">
    <property type="entry name" value="Nucleotidylyl transferase"/>
    <property type="match status" value="1"/>
</dbReference>
<reference evidence="4" key="1">
    <citation type="journal article" date="2020" name="mSystems">
        <title>Genome- and Community-Level Interaction Insights into Carbon Utilization and Element Cycling Functions of Hydrothermarchaeota in Hydrothermal Sediment.</title>
        <authorList>
            <person name="Zhou Z."/>
            <person name="Liu Y."/>
            <person name="Xu W."/>
            <person name="Pan J."/>
            <person name="Luo Z.H."/>
            <person name="Li M."/>
        </authorList>
    </citation>
    <scope>NUCLEOTIDE SEQUENCE [LARGE SCALE GENOMIC DNA]</scope>
    <source>
        <strain evidence="4">HyVt-501</strain>
    </source>
</reference>
<name>A0A7C5QFV1_AQUAO</name>
<sequence length="114" mass="13057">VVGMNSDSSVRRIKGRERPILPQELRAKLLSALRPVDYVVIFDEDTPLNLIKSIRPHVLVKGGDWEIHRIVGREFVESYGGEVVTIPFTYEISTSKIIQRILDLYCPRRDPEPS</sequence>
<evidence type="ECO:0000313" key="4">
    <source>
        <dbReference type="EMBL" id="HHJ65061.1"/>
    </source>
</evidence>
<protein>
    <submittedName>
        <fullName evidence="4">D-glycero-beta-D-manno-heptose 1-phosphate adenylyltransferase</fullName>
    </submittedName>
</protein>
<feature type="non-terminal residue" evidence="4">
    <location>
        <position position="1"/>
    </location>
</feature>
<keyword evidence="1" id="KW-0808">Transferase</keyword>
<proteinExistence type="predicted"/>
<accession>A0A7C5QFV1</accession>
<gene>
    <name evidence="4" type="ORF">ENJ61_09190</name>
</gene>
<keyword evidence="2 4" id="KW-0548">Nucleotidyltransferase</keyword>
<dbReference type="EMBL" id="DRNB01000346">
    <property type="protein sequence ID" value="HHJ65061.1"/>
    <property type="molecule type" value="Genomic_DNA"/>
</dbReference>
<dbReference type="InterPro" id="IPR050385">
    <property type="entry name" value="Archaeal_FAD_synthase"/>
</dbReference>
<organism evidence="4">
    <name type="scientific">Aquifex aeolicus</name>
    <dbReference type="NCBI Taxonomy" id="63363"/>
    <lineage>
        <taxon>Bacteria</taxon>
        <taxon>Pseudomonadati</taxon>
        <taxon>Aquificota</taxon>
        <taxon>Aquificia</taxon>
        <taxon>Aquificales</taxon>
        <taxon>Aquificaceae</taxon>
        <taxon>Aquifex</taxon>
    </lineage>
</organism>
<comment type="caution">
    <text evidence="4">The sequence shown here is derived from an EMBL/GenBank/DDBJ whole genome shotgun (WGS) entry which is preliminary data.</text>
</comment>
<dbReference type="InterPro" id="IPR004821">
    <property type="entry name" value="Cyt_trans-like"/>
</dbReference>
<dbReference type="PANTHER" id="PTHR43793">
    <property type="entry name" value="FAD SYNTHASE"/>
    <property type="match status" value="1"/>
</dbReference>
<evidence type="ECO:0000256" key="1">
    <source>
        <dbReference type="ARBA" id="ARBA00022679"/>
    </source>
</evidence>